<accession>A0A2T3XRB4</accession>
<evidence type="ECO:0000313" key="2">
    <source>
        <dbReference type="EMBL" id="PTB18992.1"/>
    </source>
</evidence>
<feature type="domain" description="DUF5594" evidence="1">
    <location>
        <begin position="1"/>
        <end position="125"/>
    </location>
</feature>
<sequence length="126" mass="14177">MDADLARRFDIEFAPRIAQTLAQIFEGRAHAEVVPCGDAEHPTAIVLRSAPHEHIRGYEHPLNIRFTWDPDEIKTLVGPHGRARFAHYLEALPRKLSAWEAARDIDFASRSQAEPAILLGNLDFEG</sequence>
<dbReference type="EMBL" id="PYUC01000010">
    <property type="protein sequence ID" value="PTB18992.1"/>
    <property type="molecule type" value="Genomic_DNA"/>
</dbReference>
<organism evidence="2 3">
    <name type="scientific">Trinickia symbiotica</name>
    <dbReference type="NCBI Taxonomy" id="863227"/>
    <lineage>
        <taxon>Bacteria</taxon>
        <taxon>Pseudomonadati</taxon>
        <taxon>Pseudomonadota</taxon>
        <taxon>Betaproteobacteria</taxon>
        <taxon>Burkholderiales</taxon>
        <taxon>Burkholderiaceae</taxon>
        <taxon>Trinickia</taxon>
    </lineage>
</organism>
<dbReference type="InterPro" id="IPR040953">
    <property type="entry name" value="DUF5594"/>
</dbReference>
<dbReference type="AlphaFoldDB" id="A0A2T3XRB4"/>
<protein>
    <recommendedName>
        <fullName evidence="1">DUF5594 domain-containing protein</fullName>
    </recommendedName>
</protein>
<name>A0A2T3XRB4_9BURK</name>
<reference evidence="2 3" key="1">
    <citation type="submission" date="2018-03" db="EMBL/GenBank/DDBJ databases">
        <title>Whole genome analyses suggest that Burkholderia sensu lato contains two further novel genera in the rhizoxinica-symbiotica group Mycetohabitans gen. nov., and Trinickia gen. nov.: implications for the evolution of diazotrophy and nodulation in the Burkholderiaceae.</title>
        <authorList>
            <person name="Estrada De Los Santos P."/>
            <person name="Palmer M."/>
            <person name="Chavez-Ramirez B."/>
            <person name="Steenkamp E.T."/>
            <person name="Hirsch A.M."/>
            <person name="Manyaka P."/>
            <person name="Maluk M."/>
            <person name="Lafos M."/>
            <person name="Crook M."/>
            <person name="Gross E."/>
            <person name="Simon M.F."/>
            <person name="Bueno Dos Reis Junior F."/>
            <person name="Poole P.S."/>
            <person name="Venter S.N."/>
            <person name="James E.K."/>
        </authorList>
    </citation>
    <scope>NUCLEOTIDE SEQUENCE [LARGE SCALE GENOMIC DNA]</scope>
    <source>
        <strain evidence="2 3">JPY-366</strain>
    </source>
</reference>
<evidence type="ECO:0000259" key="1">
    <source>
        <dbReference type="Pfam" id="PF18057"/>
    </source>
</evidence>
<dbReference type="Pfam" id="PF18057">
    <property type="entry name" value="DUF5594"/>
    <property type="match status" value="1"/>
</dbReference>
<dbReference type="Proteomes" id="UP000240638">
    <property type="component" value="Unassembled WGS sequence"/>
</dbReference>
<gene>
    <name evidence="2" type="ORF">C9I57_21175</name>
</gene>
<dbReference type="RefSeq" id="WP_107152576.1">
    <property type="nucleotide sequence ID" value="NZ_PYUC01000010.1"/>
</dbReference>
<evidence type="ECO:0000313" key="3">
    <source>
        <dbReference type="Proteomes" id="UP000240638"/>
    </source>
</evidence>
<proteinExistence type="predicted"/>
<comment type="caution">
    <text evidence="2">The sequence shown here is derived from an EMBL/GenBank/DDBJ whole genome shotgun (WGS) entry which is preliminary data.</text>
</comment>